<protein>
    <submittedName>
        <fullName evidence="2">Uncharacterized protein</fullName>
    </submittedName>
</protein>
<dbReference type="OrthoDB" id="10338437at2759"/>
<proteinExistence type="predicted"/>
<gene>
    <name evidence="2" type="ORF">FDP41_012864</name>
</gene>
<feature type="region of interest" description="Disordered" evidence="1">
    <location>
        <begin position="1"/>
        <end position="38"/>
    </location>
</feature>
<dbReference type="EMBL" id="VFQX01000016">
    <property type="protein sequence ID" value="KAF0981076.1"/>
    <property type="molecule type" value="Genomic_DNA"/>
</dbReference>
<dbReference type="AlphaFoldDB" id="A0A6A5C070"/>
<name>A0A6A5C070_NAEFO</name>
<evidence type="ECO:0000313" key="2">
    <source>
        <dbReference type="EMBL" id="KAF0981076.1"/>
    </source>
</evidence>
<dbReference type="OMA" id="YLMAGET"/>
<comment type="caution">
    <text evidence="2">The sequence shown here is derived from an EMBL/GenBank/DDBJ whole genome shotgun (WGS) entry which is preliminary data.</text>
</comment>
<accession>A0A6A5C070</accession>
<evidence type="ECO:0000313" key="3">
    <source>
        <dbReference type="Proteomes" id="UP000444721"/>
    </source>
</evidence>
<dbReference type="VEuPathDB" id="AmoebaDB:NF0098590"/>
<dbReference type="Proteomes" id="UP000444721">
    <property type="component" value="Unassembled WGS sequence"/>
</dbReference>
<sequence>MAPKRKQTSEKSSSSTSNNKKQTKKVNHDEEEEPNQPLSWLEKLNEDEFYMLIQFLDASSFRTLPLLSRHVQRMFSSCLTRLLDYDEFEKVMRTKRVDPRISMYLMAGETMMNGAFVKSYRKGRQSLNIEIFFKALDRFPGGNSDQFILKWNLTFEANKKPSLKKGSLHNWDGMIGGNKMAPLKTIRSNLNDFLKSVMALSFEEPNKRGKYYCTVTDNRRDREEYDTKWSKVEVKVHSGDELVIDFVQQVIYPQCRNSSKYNAQDEVVPTPAMTNMLKELCTFCGVTTPEQESENKTISSKENPGRELKLGEGYTSLLAFLSKLEQ</sequence>
<feature type="compositionally biased region" description="Low complexity" evidence="1">
    <location>
        <begin position="10"/>
        <end position="20"/>
    </location>
</feature>
<dbReference type="GeneID" id="68120079"/>
<keyword evidence="3" id="KW-1185">Reference proteome</keyword>
<evidence type="ECO:0000256" key="1">
    <source>
        <dbReference type="SAM" id="MobiDB-lite"/>
    </source>
</evidence>
<dbReference type="VEuPathDB" id="AmoebaDB:NfTy_079780"/>
<reference evidence="2 3" key="1">
    <citation type="journal article" date="2019" name="Sci. Rep.">
        <title>Nanopore sequencing improves the draft genome of the human pathogenic amoeba Naegleria fowleri.</title>
        <authorList>
            <person name="Liechti N."/>
            <person name="Schurch N."/>
            <person name="Bruggmann R."/>
            <person name="Wittwer M."/>
        </authorList>
    </citation>
    <scope>NUCLEOTIDE SEQUENCE [LARGE SCALE GENOMIC DNA]</scope>
    <source>
        <strain evidence="2 3">ATCC 30894</strain>
    </source>
</reference>
<dbReference type="RefSeq" id="XP_044565789.1">
    <property type="nucleotide sequence ID" value="XM_044703430.1"/>
</dbReference>
<dbReference type="VEuPathDB" id="AmoebaDB:FDP41_012864"/>
<organism evidence="2 3">
    <name type="scientific">Naegleria fowleri</name>
    <name type="common">Brain eating amoeba</name>
    <dbReference type="NCBI Taxonomy" id="5763"/>
    <lineage>
        <taxon>Eukaryota</taxon>
        <taxon>Discoba</taxon>
        <taxon>Heterolobosea</taxon>
        <taxon>Tetramitia</taxon>
        <taxon>Eutetramitia</taxon>
        <taxon>Vahlkampfiidae</taxon>
        <taxon>Naegleria</taxon>
    </lineage>
</organism>